<dbReference type="AlphaFoldDB" id="A0A7G8Q652"/>
<feature type="domain" description="CENP-V/GFA" evidence="4">
    <location>
        <begin position="3"/>
        <end position="119"/>
    </location>
</feature>
<keyword evidence="6" id="KW-1185">Reference proteome</keyword>
<dbReference type="RefSeq" id="WP_187057717.1">
    <property type="nucleotide sequence ID" value="NZ_CP060412.1"/>
</dbReference>
<dbReference type="GO" id="GO:0016846">
    <property type="term" value="F:carbon-sulfur lyase activity"/>
    <property type="evidence" value="ECO:0007669"/>
    <property type="project" value="InterPro"/>
</dbReference>
<dbReference type="Gene3D" id="2.170.150.70">
    <property type="match status" value="1"/>
</dbReference>
<reference evidence="5 6" key="1">
    <citation type="submission" date="2020-08" db="EMBL/GenBank/DDBJ databases">
        <title>Dyella sp. G9 isolated from forest soil.</title>
        <authorList>
            <person name="Fu J."/>
            <person name="Qiu L."/>
        </authorList>
    </citation>
    <scope>NUCLEOTIDE SEQUENCE [LARGE SCALE GENOMIC DNA]</scope>
    <source>
        <strain evidence="5 6">G9</strain>
    </source>
</reference>
<dbReference type="KEGG" id="dtl:H8F01_03615"/>
<dbReference type="Proteomes" id="UP000515873">
    <property type="component" value="Chromosome"/>
</dbReference>
<dbReference type="SUPFAM" id="SSF51316">
    <property type="entry name" value="Mss4-like"/>
    <property type="match status" value="1"/>
</dbReference>
<evidence type="ECO:0000313" key="6">
    <source>
        <dbReference type="Proteomes" id="UP000515873"/>
    </source>
</evidence>
<organism evidence="5 6">
    <name type="scientific">Dyella telluris</name>
    <dbReference type="NCBI Taxonomy" id="2763498"/>
    <lineage>
        <taxon>Bacteria</taxon>
        <taxon>Pseudomonadati</taxon>
        <taxon>Pseudomonadota</taxon>
        <taxon>Gammaproteobacteria</taxon>
        <taxon>Lysobacterales</taxon>
        <taxon>Rhodanobacteraceae</taxon>
        <taxon>Dyella</taxon>
    </lineage>
</organism>
<dbReference type="InterPro" id="IPR006913">
    <property type="entry name" value="CENP-V/GFA"/>
</dbReference>
<dbReference type="GO" id="GO:0046872">
    <property type="term" value="F:metal ion binding"/>
    <property type="evidence" value="ECO:0007669"/>
    <property type="project" value="UniProtKB-KW"/>
</dbReference>
<evidence type="ECO:0000256" key="1">
    <source>
        <dbReference type="ARBA" id="ARBA00005495"/>
    </source>
</evidence>
<dbReference type="InterPro" id="IPR052355">
    <property type="entry name" value="CENP-V-like"/>
</dbReference>
<accession>A0A7G8Q652</accession>
<evidence type="ECO:0000259" key="4">
    <source>
        <dbReference type="PROSITE" id="PS51891"/>
    </source>
</evidence>
<dbReference type="EMBL" id="CP060412">
    <property type="protein sequence ID" value="QNK02260.1"/>
    <property type="molecule type" value="Genomic_DNA"/>
</dbReference>
<proteinExistence type="inferred from homology"/>
<evidence type="ECO:0000256" key="3">
    <source>
        <dbReference type="ARBA" id="ARBA00022833"/>
    </source>
</evidence>
<protein>
    <submittedName>
        <fullName evidence="5">GFA family protein</fullName>
    </submittedName>
</protein>
<dbReference type="PROSITE" id="PS51891">
    <property type="entry name" value="CENP_V_GFA"/>
    <property type="match status" value="1"/>
</dbReference>
<evidence type="ECO:0000313" key="5">
    <source>
        <dbReference type="EMBL" id="QNK02260.1"/>
    </source>
</evidence>
<sequence>MEYHARCHCSRVHFSFRSTEITSGKRCNCSLCIRRGAVLSPDYIMDADFTPHVDESDLAVYLWNDEVMRHYSCKACGIYIYGAVADEDGKDRYRVNLGCVDGLAALELDITIVDGKALPLADGS</sequence>
<evidence type="ECO:0000256" key="2">
    <source>
        <dbReference type="ARBA" id="ARBA00022723"/>
    </source>
</evidence>
<comment type="similarity">
    <text evidence="1">Belongs to the Gfa family.</text>
</comment>
<dbReference type="InterPro" id="IPR011057">
    <property type="entry name" value="Mss4-like_sf"/>
</dbReference>
<name>A0A7G8Q652_9GAMM</name>
<dbReference type="Pfam" id="PF04828">
    <property type="entry name" value="GFA"/>
    <property type="match status" value="1"/>
</dbReference>
<keyword evidence="2" id="KW-0479">Metal-binding</keyword>
<dbReference type="PANTHER" id="PTHR28620">
    <property type="entry name" value="CENTROMERE PROTEIN V"/>
    <property type="match status" value="1"/>
</dbReference>
<keyword evidence="3" id="KW-0862">Zinc</keyword>
<dbReference type="PANTHER" id="PTHR28620:SF1">
    <property type="entry name" value="CENP-V_GFA DOMAIN-CONTAINING PROTEIN"/>
    <property type="match status" value="1"/>
</dbReference>
<gene>
    <name evidence="5" type="ORF">H8F01_03615</name>
</gene>